<dbReference type="Pfam" id="PF13426">
    <property type="entry name" value="PAS_9"/>
    <property type="match status" value="2"/>
</dbReference>
<dbReference type="InterPro" id="IPR001610">
    <property type="entry name" value="PAC"/>
</dbReference>
<dbReference type="Pfam" id="PF08447">
    <property type="entry name" value="PAS_3"/>
    <property type="match status" value="1"/>
</dbReference>
<dbReference type="InterPro" id="IPR000700">
    <property type="entry name" value="PAS-assoc_C"/>
</dbReference>
<evidence type="ECO:0000256" key="1">
    <source>
        <dbReference type="ARBA" id="ARBA00000085"/>
    </source>
</evidence>
<protein>
    <recommendedName>
        <fullName evidence="2">histidine kinase</fullName>
        <ecNumber evidence="2">2.7.13.3</ecNumber>
    </recommendedName>
</protein>
<dbReference type="InterPro" id="IPR011006">
    <property type="entry name" value="CheY-like_superfamily"/>
</dbReference>
<dbReference type="RefSeq" id="WP_094570913.1">
    <property type="nucleotide sequence ID" value="NZ_CP022743.1"/>
</dbReference>
<dbReference type="SUPFAM" id="SSF52172">
    <property type="entry name" value="CheY-like"/>
    <property type="match status" value="1"/>
</dbReference>
<dbReference type="Gene3D" id="3.30.565.10">
    <property type="entry name" value="Histidine kinase-like ATPase, C-terminal domain"/>
    <property type="match status" value="1"/>
</dbReference>
<comment type="catalytic activity">
    <reaction evidence="1">
        <text>ATP + protein L-histidine = ADP + protein N-phospho-L-histidine.</text>
        <dbReference type="EC" id="2.7.13.3"/>
    </reaction>
</comment>
<feature type="domain" description="PAC" evidence="10">
    <location>
        <begin position="471"/>
        <end position="528"/>
    </location>
</feature>
<dbReference type="PANTHER" id="PTHR43304:SF1">
    <property type="entry name" value="PAC DOMAIN-CONTAINING PROTEIN"/>
    <property type="match status" value="1"/>
</dbReference>
<dbReference type="SMART" id="SM00448">
    <property type="entry name" value="REC"/>
    <property type="match status" value="1"/>
</dbReference>
<organism evidence="11 12">
    <name type="scientific">Mucilaginibacter xinganensis</name>
    <dbReference type="NCBI Taxonomy" id="1234841"/>
    <lineage>
        <taxon>Bacteria</taxon>
        <taxon>Pseudomonadati</taxon>
        <taxon>Bacteroidota</taxon>
        <taxon>Sphingobacteriia</taxon>
        <taxon>Sphingobacteriales</taxon>
        <taxon>Sphingobacteriaceae</taxon>
        <taxon>Mucilaginibacter</taxon>
    </lineage>
</organism>
<dbReference type="CDD" id="cd00130">
    <property type="entry name" value="PAS"/>
    <property type="match status" value="2"/>
</dbReference>
<dbReference type="PROSITE" id="PS50109">
    <property type="entry name" value="HIS_KIN"/>
    <property type="match status" value="1"/>
</dbReference>
<dbReference type="EC" id="2.7.13.3" evidence="2"/>
<evidence type="ECO:0000259" key="8">
    <source>
        <dbReference type="PROSITE" id="PS50110"/>
    </source>
</evidence>
<dbReference type="InterPro" id="IPR035965">
    <property type="entry name" value="PAS-like_dom_sf"/>
</dbReference>
<evidence type="ECO:0000256" key="4">
    <source>
        <dbReference type="ARBA" id="ARBA00022679"/>
    </source>
</evidence>
<dbReference type="Gene3D" id="3.40.50.2300">
    <property type="match status" value="1"/>
</dbReference>
<evidence type="ECO:0000259" key="9">
    <source>
        <dbReference type="PROSITE" id="PS50112"/>
    </source>
</evidence>
<dbReference type="PANTHER" id="PTHR43304">
    <property type="entry name" value="PHYTOCHROME-LIKE PROTEIN CPH1"/>
    <property type="match status" value="1"/>
</dbReference>
<dbReference type="Pfam" id="PF02518">
    <property type="entry name" value="HATPase_c"/>
    <property type="match status" value="1"/>
</dbReference>
<keyword evidence="5" id="KW-0418">Kinase</keyword>
<keyword evidence="4" id="KW-0808">Transferase</keyword>
<proteinExistence type="predicted"/>
<dbReference type="InterPro" id="IPR000014">
    <property type="entry name" value="PAS"/>
</dbReference>
<dbReference type="SMART" id="SM00091">
    <property type="entry name" value="PAS"/>
    <property type="match status" value="3"/>
</dbReference>
<accession>A0A223NXM8</accession>
<dbReference type="InterPro" id="IPR005467">
    <property type="entry name" value="His_kinase_dom"/>
</dbReference>
<dbReference type="InterPro" id="IPR001789">
    <property type="entry name" value="Sig_transdc_resp-reg_receiver"/>
</dbReference>
<dbReference type="SUPFAM" id="SSF47384">
    <property type="entry name" value="Homodimeric domain of signal transducing histidine kinase"/>
    <property type="match status" value="1"/>
</dbReference>
<evidence type="ECO:0000256" key="5">
    <source>
        <dbReference type="ARBA" id="ARBA00022777"/>
    </source>
</evidence>
<dbReference type="SMART" id="SM00086">
    <property type="entry name" value="PAC"/>
    <property type="match status" value="3"/>
</dbReference>
<dbReference type="InterPro" id="IPR003594">
    <property type="entry name" value="HATPase_dom"/>
</dbReference>
<dbReference type="CDD" id="cd00156">
    <property type="entry name" value="REC"/>
    <property type="match status" value="1"/>
</dbReference>
<keyword evidence="3 6" id="KW-0597">Phosphoprotein</keyword>
<evidence type="ECO:0000256" key="2">
    <source>
        <dbReference type="ARBA" id="ARBA00012438"/>
    </source>
</evidence>
<dbReference type="SUPFAM" id="SSF55785">
    <property type="entry name" value="PYP-like sensor domain (PAS domain)"/>
    <property type="match status" value="2"/>
</dbReference>
<dbReference type="PROSITE" id="PS50110">
    <property type="entry name" value="RESPONSE_REGULATORY"/>
    <property type="match status" value="1"/>
</dbReference>
<dbReference type="PRINTS" id="PR00344">
    <property type="entry name" value="BCTRLSENSOR"/>
</dbReference>
<dbReference type="AlphaFoldDB" id="A0A223NXM8"/>
<name>A0A223NXM8_9SPHI</name>
<evidence type="ECO:0000259" key="7">
    <source>
        <dbReference type="PROSITE" id="PS50109"/>
    </source>
</evidence>
<dbReference type="KEGG" id="muc:MuYL_2689"/>
<dbReference type="InterPro" id="IPR013655">
    <property type="entry name" value="PAS_fold_3"/>
</dbReference>
<keyword evidence="12" id="KW-1185">Reference proteome</keyword>
<feature type="domain" description="Response regulatory" evidence="8">
    <location>
        <begin position="6"/>
        <end position="122"/>
    </location>
</feature>
<dbReference type="InterPro" id="IPR036097">
    <property type="entry name" value="HisK_dim/P_sf"/>
</dbReference>
<gene>
    <name evidence="11" type="ORF">MuYL_2689</name>
</gene>
<dbReference type="EMBL" id="CP022743">
    <property type="protein sequence ID" value="ASU34576.1"/>
    <property type="molecule type" value="Genomic_DNA"/>
</dbReference>
<dbReference type="Gene3D" id="1.10.287.130">
    <property type="match status" value="1"/>
</dbReference>
<dbReference type="InterPro" id="IPR036890">
    <property type="entry name" value="HATPase_C_sf"/>
</dbReference>
<feature type="domain" description="PAC" evidence="10">
    <location>
        <begin position="208"/>
        <end position="260"/>
    </location>
</feature>
<sequence>MNQMLKILLLEDIVTDAELVGVELRRANILFDLQVVDKRQDYIDAIGEYAPDVILSDHSLPSFNSLEALTILKESGLNVPFILVTGTASEEFAVNIMKAGAADYIFKDRLQRLPNAVLNAIEKFELQAESERAFRELSLLFNTIDEVFFSRDMINSKLLQISPACEKILGYHSSELLVNPELWNQIIYPPDRHIWEENYERLRDFETVICQYRITRKDQQVRWLESKIIPERNAEATLYKIYGVTRDITARKNDEEVIERNHQQLLEASATQTAILNALPPNIVLLNENGKIITVNESWRKFAILNNLGLPNYGIGYNYLAISENAIGIDKKQGPVIAKGIKDVLKGKKNEFSLEYECHSPSQKKYFQLIVAPIKDHTLKGVVVLHIDITDRKQAELSLLRSEDNLRSVFENTDLGVVLFDDDLKIVSANTNAHDLALTNFGKKIKTGSTAFNYFPKARKSFIEGVIERVNNNETVFYETVYEIKDGSKEWFDVKWAGLDNKKMETSGIILTLRNITEKKNAEIEREKITAELIRRNQDLEQFTYIISHNLRSHVANIKGLSGLLNCFEYEDAECSETMMALTNSVNNLDKVIIDLNQILQTGKQVNDKNEWVSLPSICEEIKSELQSVIVGNNATINCDFSIVNQLFTLKGYLYSIFQNLIVNSIKYRKLESYPVININSELKGDKAIIRFKDNGKGIDLSRHGEQLFGLYKRFDHTVEGKGMGLFMVKMQVESIGGTISVKSELGRGTEFKIELLTGPDNGDLKVADPSEAFNI</sequence>
<evidence type="ECO:0000256" key="6">
    <source>
        <dbReference type="PROSITE-ProRule" id="PRU00169"/>
    </source>
</evidence>
<evidence type="ECO:0000313" key="11">
    <source>
        <dbReference type="EMBL" id="ASU34576.1"/>
    </source>
</evidence>
<evidence type="ECO:0000259" key="10">
    <source>
        <dbReference type="PROSITE" id="PS50113"/>
    </source>
</evidence>
<evidence type="ECO:0000256" key="3">
    <source>
        <dbReference type="ARBA" id="ARBA00022553"/>
    </source>
</evidence>
<dbReference type="InterPro" id="IPR052162">
    <property type="entry name" value="Sensor_kinase/Photoreceptor"/>
</dbReference>
<feature type="modified residue" description="4-aspartylphosphate" evidence="6">
    <location>
        <position position="57"/>
    </location>
</feature>
<dbReference type="Pfam" id="PF00072">
    <property type="entry name" value="Response_reg"/>
    <property type="match status" value="1"/>
</dbReference>
<dbReference type="Gene3D" id="3.30.450.20">
    <property type="entry name" value="PAS domain"/>
    <property type="match status" value="3"/>
</dbReference>
<dbReference type="OrthoDB" id="1522284at2"/>
<dbReference type="Proteomes" id="UP000215002">
    <property type="component" value="Chromosome"/>
</dbReference>
<feature type="domain" description="PAS" evidence="9">
    <location>
        <begin position="133"/>
        <end position="206"/>
    </location>
</feature>
<evidence type="ECO:0000313" key="12">
    <source>
        <dbReference type="Proteomes" id="UP000215002"/>
    </source>
</evidence>
<reference evidence="11 12" key="1">
    <citation type="submission" date="2017-08" db="EMBL/GenBank/DDBJ databases">
        <title>Complete genome sequence of Mucilaginibacter sp. strain BJC16-A31.</title>
        <authorList>
            <consortium name="Henan University of Science and Technology"/>
            <person name="You X."/>
        </authorList>
    </citation>
    <scope>NUCLEOTIDE SEQUENCE [LARGE SCALE GENOMIC DNA]</scope>
    <source>
        <strain evidence="11 12">BJC16-A31</strain>
    </source>
</reference>
<dbReference type="PROSITE" id="PS50113">
    <property type="entry name" value="PAC"/>
    <property type="match status" value="2"/>
</dbReference>
<feature type="domain" description="Histidine kinase" evidence="7">
    <location>
        <begin position="546"/>
        <end position="760"/>
    </location>
</feature>
<dbReference type="SUPFAM" id="SSF55874">
    <property type="entry name" value="ATPase domain of HSP90 chaperone/DNA topoisomerase II/histidine kinase"/>
    <property type="match status" value="1"/>
</dbReference>
<dbReference type="InterPro" id="IPR004358">
    <property type="entry name" value="Sig_transdc_His_kin-like_C"/>
</dbReference>
<dbReference type="SMART" id="SM00387">
    <property type="entry name" value="HATPase_c"/>
    <property type="match status" value="1"/>
</dbReference>
<dbReference type="PROSITE" id="PS50112">
    <property type="entry name" value="PAS"/>
    <property type="match status" value="1"/>
</dbReference>
<dbReference type="NCBIfam" id="TIGR00229">
    <property type="entry name" value="sensory_box"/>
    <property type="match status" value="2"/>
</dbReference>
<dbReference type="GO" id="GO:0000155">
    <property type="term" value="F:phosphorelay sensor kinase activity"/>
    <property type="evidence" value="ECO:0007669"/>
    <property type="project" value="InterPro"/>
</dbReference>